<dbReference type="RefSeq" id="WP_177079445.1">
    <property type="nucleotide sequence ID" value="NZ_JACARF010000045.1"/>
</dbReference>
<sequence length="84" mass="9089">MKSDTAPPGRLKSQLFGVYFFLLLMLALFPPFYLSVSGSTALVLGIPLPIFYWIAIAVLAGLGLWALYVAELKAGEIPEEGDAQ</sequence>
<proteinExistence type="predicted"/>
<comment type="caution">
    <text evidence="2">The sequence shown here is derived from an EMBL/GenBank/DDBJ whole genome shotgun (WGS) entry which is preliminary data.</text>
</comment>
<dbReference type="EMBL" id="JACARF010000045">
    <property type="protein sequence ID" value="NWE78912.1"/>
    <property type="molecule type" value="Genomic_DNA"/>
</dbReference>
<dbReference type="Proteomes" id="UP000531950">
    <property type="component" value="Unassembled WGS sequence"/>
</dbReference>
<keyword evidence="1" id="KW-1133">Transmembrane helix</keyword>
<feature type="transmembrane region" description="Helical" evidence="1">
    <location>
        <begin position="20"/>
        <end position="44"/>
    </location>
</feature>
<evidence type="ECO:0000313" key="2">
    <source>
        <dbReference type="EMBL" id="NWE16451.1"/>
    </source>
</evidence>
<protein>
    <recommendedName>
        <fullName evidence="6">DUF3311 domain-containing protein</fullName>
    </recommendedName>
</protein>
<organism evidence="2 4">
    <name type="scientific">Pseudomonas yamanorum</name>
    <dbReference type="NCBI Taxonomy" id="515393"/>
    <lineage>
        <taxon>Bacteria</taxon>
        <taxon>Pseudomonadati</taxon>
        <taxon>Pseudomonadota</taxon>
        <taxon>Gammaproteobacteria</taxon>
        <taxon>Pseudomonadales</taxon>
        <taxon>Pseudomonadaceae</taxon>
        <taxon>Pseudomonas</taxon>
    </lineage>
</organism>
<keyword evidence="1" id="KW-0472">Membrane</keyword>
<name>A0A7Y8EKV3_9PSED</name>
<evidence type="ECO:0008006" key="6">
    <source>
        <dbReference type="Google" id="ProtNLM"/>
    </source>
</evidence>
<gene>
    <name evidence="2" type="ORF">HX822_26215</name>
    <name evidence="3" type="ORF">HX828_25485</name>
</gene>
<accession>A0A7Y8EKV3</accession>
<dbReference type="Proteomes" id="UP000537188">
    <property type="component" value="Unassembled WGS sequence"/>
</dbReference>
<feature type="transmembrane region" description="Helical" evidence="1">
    <location>
        <begin position="50"/>
        <end position="70"/>
    </location>
</feature>
<dbReference type="AlphaFoldDB" id="A0A7Y8EKV3"/>
<reference evidence="4 5" key="1">
    <citation type="submission" date="2020-04" db="EMBL/GenBank/DDBJ databases">
        <title>Molecular characterization of pseudomonads from Agaricus bisporus reveal novel blotch 2 pathogens in Western Europe.</title>
        <authorList>
            <person name="Taparia T."/>
            <person name="Krijger M."/>
            <person name="Haynes E."/>
            <person name="Elpinstone J.G."/>
            <person name="Noble R."/>
            <person name="Van Der Wolf J."/>
        </authorList>
    </citation>
    <scope>NUCLEOTIDE SEQUENCE [LARGE SCALE GENOMIC DNA]</scope>
    <source>
        <strain evidence="3 5">IPO3781</strain>
        <strain evidence="2 4">IPO3782</strain>
    </source>
</reference>
<evidence type="ECO:0000313" key="3">
    <source>
        <dbReference type="EMBL" id="NWE78912.1"/>
    </source>
</evidence>
<dbReference type="EMBL" id="JACARG010000053">
    <property type="protein sequence ID" value="NWE16451.1"/>
    <property type="molecule type" value="Genomic_DNA"/>
</dbReference>
<evidence type="ECO:0000313" key="5">
    <source>
        <dbReference type="Proteomes" id="UP000537188"/>
    </source>
</evidence>
<evidence type="ECO:0000256" key="1">
    <source>
        <dbReference type="SAM" id="Phobius"/>
    </source>
</evidence>
<keyword evidence="1" id="KW-0812">Transmembrane</keyword>
<evidence type="ECO:0000313" key="4">
    <source>
        <dbReference type="Proteomes" id="UP000531950"/>
    </source>
</evidence>